<dbReference type="Pfam" id="PF07691">
    <property type="entry name" value="PA14"/>
    <property type="match status" value="2"/>
</dbReference>
<dbReference type="NCBIfam" id="NF045639">
    <property type="entry name" value="GCX_COOH"/>
    <property type="match status" value="1"/>
</dbReference>
<proteinExistence type="predicted"/>
<feature type="chain" id="PRO_5045909482" description="PA14 domain-containing protein" evidence="2">
    <location>
        <begin position="26"/>
        <end position="796"/>
    </location>
</feature>
<dbReference type="PANTHER" id="PTHR46769:SF2">
    <property type="entry name" value="FIBROCYSTIN-L ISOFORM 2 PRECURSOR-RELATED"/>
    <property type="match status" value="1"/>
</dbReference>
<evidence type="ECO:0000313" key="5">
    <source>
        <dbReference type="Proteomes" id="UP000837932"/>
    </source>
</evidence>
<dbReference type="PANTHER" id="PTHR46769">
    <property type="entry name" value="POLYCYSTIC KIDNEY AND HEPATIC DISEASE 1 (AUTOSOMAL RECESSIVE)-LIKE 1"/>
    <property type="match status" value="1"/>
</dbReference>
<reference evidence="4" key="1">
    <citation type="submission" date="2021-12" db="EMBL/GenBank/DDBJ databases">
        <authorList>
            <person name="Rodrigo-Torres L."/>
            <person name="Arahal R. D."/>
            <person name="Lucena T."/>
        </authorList>
    </citation>
    <scope>NUCLEOTIDE SEQUENCE</scope>
    <source>
        <strain evidence="4">CECT 8858</strain>
    </source>
</reference>
<dbReference type="SUPFAM" id="SSF49785">
    <property type="entry name" value="Galactose-binding domain-like"/>
    <property type="match status" value="1"/>
</dbReference>
<dbReference type="PROSITE" id="PS51257">
    <property type="entry name" value="PROKAR_LIPOPROTEIN"/>
    <property type="match status" value="1"/>
</dbReference>
<dbReference type="InterPro" id="IPR011658">
    <property type="entry name" value="PA14_dom"/>
</dbReference>
<organism evidence="4 5">
    <name type="scientific">Emticicia aquatica</name>
    <dbReference type="NCBI Taxonomy" id="1681835"/>
    <lineage>
        <taxon>Bacteria</taxon>
        <taxon>Pseudomonadati</taxon>
        <taxon>Bacteroidota</taxon>
        <taxon>Cytophagia</taxon>
        <taxon>Cytophagales</taxon>
        <taxon>Leadbetterellaceae</taxon>
        <taxon>Emticicia</taxon>
    </lineage>
</organism>
<dbReference type="RefSeq" id="WP_238806166.1">
    <property type="nucleotide sequence ID" value="NZ_CAKLPY010000001.1"/>
</dbReference>
<evidence type="ECO:0000259" key="3">
    <source>
        <dbReference type="PROSITE" id="PS51820"/>
    </source>
</evidence>
<evidence type="ECO:0000313" key="4">
    <source>
        <dbReference type="EMBL" id="CAH0995620.1"/>
    </source>
</evidence>
<dbReference type="InterPro" id="IPR037524">
    <property type="entry name" value="PA14/GLEYA"/>
</dbReference>
<dbReference type="Gene3D" id="2.60.120.260">
    <property type="entry name" value="Galactose-binding domain-like"/>
    <property type="match status" value="1"/>
</dbReference>
<accession>A0ABN8ERV0</accession>
<dbReference type="PROSITE" id="PS51820">
    <property type="entry name" value="PA14"/>
    <property type="match status" value="2"/>
</dbReference>
<evidence type="ECO:0000256" key="2">
    <source>
        <dbReference type="SAM" id="SignalP"/>
    </source>
</evidence>
<dbReference type="InterPro" id="IPR055015">
    <property type="entry name" value="GCX_COOH"/>
</dbReference>
<evidence type="ECO:0000256" key="1">
    <source>
        <dbReference type="ARBA" id="ARBA00022729"/>
    </source>
</evidence>
<sequence>MIKHIKFLSLITVFLLFANSTFSQSCVGTAGQVKWSYWTGFRNYPDSSHLFALENYPSHPDGFQMLGFLQTPINYTDYYASMIRGFIKVPTTENYIFNITGDDRSIFYLSTTQSPSNKIKLAEVLTYNTNPTEYDKEPNQTSQIVQLIGGQYYYFELYNFEGTGGDFISLQWRKAAASPVVWTIIDSNFIYDYTCGQDCPIRGTTCNDGNPLTTNDVQDGFCNCVGIAPTTNTCVGEKGIIDAYYYDNIPGNYVENDLINAPKFPLTPDRREKLKGAYGPLSTTYAQENYGTLVQGFLTVPVSGNYELNITGDNQTFFFMSDNDQIENKQAHQALVMYGVGETQHNSSIFQNIGPLFLEKGKYYYFEFRHKESSGRDHFNLYWKTPFHEIRTWKRVPNFYLYDYKCEISCIALNTPCDDGNPFTNNDKINAQCDCVGTPCSGPDCNDEAARYKTYDSCSPTQNLSTLKEASWVSCTSTLNPNPNPARAANTHWIKYDFTDRYNFTTSRVWNYNVENETDKGFKTVTVDYSTDGTTWQALGNTYSWPQAPGLADYSGFGGPNFNNIKARYILISAVNNWGAGCSGIGKMTFDAILCNPSGTPCDDKDPLTSYDKFDNNCNCRGININCASDTLKLEKISLANGAFQAKKVIETQSLVPNTQDISFTAGKSIVLLPGFEVKSNAVFSASITDCIQAAFVANQKIDKASITTDSSEFATNDTENSKIKEIIFRINKPGYVKLSLKDQNDQVIVTLIDHFSETLGTQIKYLPTNKLKKGTYWVELELDGKKLRQEFTVSS</sequence>
<name>A0ABN8ERV0_9BACT</name>
<feature type="signal peptide" evidence="2">
    <location>
        <begin position="1"/>
        <end position="25"/>
    </location>
</feature>
<protein>
    <recommendedName>
        <fullName evidence="3">PA14 domain-containing protein</fullName>
    </recommendedName>
</protein>
<keyword evidence="5" id="KW-1185">Reference proteome</keyword>
<dbReference type="InterPro" id="IPR052387">
    <property type="entry name" value="Fibrocystin"/>
</dbReference>
<feature type="domain" description="PA14" evidence="3">
    <location>
        <begin position="235"/>
        <end position="400"/>
    </location>
</feature>
<dbReference type="InterPro" id="IPR008979">
    <property type="entry name" value="Galactose-bd-like_sf"/>
</dbReference>
<comment type="caution">
    <text evidence="4">The sequence shown here is derived from an EMBL/GenBank/DDBJ whole genome shotgun (WGS) entry which is preliminary data.</text>
</comment>
<feature type="domain" description="PA14" evidence="3">
    <location>
        <begin position="36"/>
        <end position="188"/>
    </location>
</feature>
<keyword evidence="1 2" id="KW-0732">Signal</keyword>
<dbReference type="Gene3D" id="2.60.120.1560">
    <property type="match status" value="1"/>
</dbReference>
<gene>
    <name evidence="4" type="ORF">EMA8858_01744</name>
</gene>
<dbReference type="SUPFAM" id="SSF56988">
    <property type="entry name" value="Anthrax protective antigen"/>
    <property type="match status" value="2"/>
</dbReference>
<dbReference type="Proteomes" id="UP000837932">
    <property type="component" value="Unassembled WGS sequence"/>
</dbReference>
<dbReference type="EMBL" id="CAKLPY010000001">
    <property type="protein sequence ID" value="CAH0995620.1"/>
    <property type="molecule type" value="Genomic_DNA"/>
</dbReference>